<dbReference type="AlphaFoldDB" id="A0A3B6HZU6"/>
<reference evidence="2" key="2">
    <citation type="submission" date="2018-10" db="UniProtKB">
        <authorList>
            <consortium name="EnsemblPlants"/>
        </authorList>
    </citation>
    <scope>IDENTIFICATION</scope>
</reference>
<dbReference type="InterPro" id="IPR040304">
    <property type="entry name" value="ATG8-IP-1/2"/>
</dbReference>
<feature type="region of interest" description="Disordered" evidence="1">
    <location>
        <begin position="228"/>
        <end position="264"/>
    </location>
</feature>
<keyword evidence="3" id="KW-1185">Reference proteome</keyword>
<dbReference type="Gramene" id="TraesRN4A0100802400.1">
    <property type="protein sequence ID" value="TraesRN4A0100802400.1"/>
    <property type="gene ID" value="TraesRN4A0100802400"/>
</dbReference>
<dbReference type="STRING" id="4565.A0A3B6HZU6"/>
<dbReference type="Gramene" id="TraesCS4A03G0780600.1">
    <property type="protein sequence ID" value="TraesCS4A03G0780600.1.CDS"/>
    <property type="gene ID" value="TraesCS4A03G0780600"/>
</dbReference>
<protein>
    <submittedName>
        <fullName evidence="2">Uncharacterized protein</fullName>
    </submittedName>
</protein>
<dbReference type="PANTHER" id="PTHR34797">
    <property type="entry name" value="ATG8-INTERACTING PROTEIN 2"/>
    <property type="match status" value="1"/>
</dbReference>
<dbReference type="EnsemblPlants" id="TraesCS4A02G312200.1">
    <property type="protein sequence ID" value="TraesCS4A02G312200.1"/>
    <property type="gene ID" value="TraesCS4A02G312200"/>
</dbReference>
<feature type="compositionally biased region" description="Basic residues" evidence="1">
    <location>
        <begin position="82"/>
        <end position="92"/>
    </location>
</feature>
<feature type="region of interest" description="Disordered" evidence="1">
    <location>
        <begin position="163"/>
        <end position="196"/>
    </location>
</feature>
<sequence length="300" mass="30827">MVKISTHDICGRLVCVISLGFVCFNQMPTHATQGSKEANRPSLSIHPLLLLLLCFASMPSHPRIASLLSSPLAGDDSPFFTPRRKKKEKERKKMADSGGGGDWEVVSLTASTYAAAPGPIQVSPLLHAAHKTAESPLLLLPNPPAPPAHFFMSQHFNLPPLFTSTHPGNNKGGQELQESGPAVPDGDASDDADGLNMPISPENYCHSESEREDVLLLASPAGNGLGLQVEGGGDQLQPTTTPCSLPDVAAGSDAAAPAPASGGVAGNAAQAQKIGCAATEPLGQAKVSMLGGGGPVSQQG</sequence>
<dbReference type="OrthoDB" id="604034at2759"/>
<dbReference type="Gramene" id="TraesCLE_scaffold_128775_01G000300.1">
    <property type="protein sequence ID" value="TraesCLE_scaffold_128775_01G000300.1"/>
    <property type="gene ID" value="TraesCLE_scaffold_128775_01G000300"/>
</dbReference>
<dbReference type="PANTHER" id="PTHR34797:SF10">
    <property type="match status" value="1"/>
</dbReference>
<evidence type="ECO:0000256" key="1">
    <source>
        <dbReference type="SAM" id="MobiDB-lite"/>
    </source>
</evidence>
<dbReference type="Gramene" id="TraesROB_scaffold_027952_01G000300.1">
    <property type="protein sequence ID" value="TraesROB_scaffold_027952_01G000300.1"/>
    <property type="gene ID" value="TraesROB_scaffold_027952_01G000300"/>
</dbReference>
<feature type="region of interest" description="Disordered" evidence="1">
    <location>
        <begin position="79"/>
        <end position="99"/>
    </location>
</feature>
<feature type="compositionally biased region" description="Low complexity" evidence="1">
    <location>
        <begin position="247"/>
        <end position="264"/>
    </location>
</feature>
<accession>A0A3B6HZU6</accession>
<gene>
    <name evidence="2" type="primary">LOC123087433</name>
</gene>
<dbReference type="Gramene" id="TraesCS4A02G312200.1">
    <property type="protein sequence ID" value="TraesCS4A02G312200.1"/>
    <property type="gene ID" value="TraesCS4A02G312200"/>
</dbReference>
<evidence type="ECO:0000313" key="2">
    <source>
        <dbReference type="EnsemblPlants" id="TraesCS4A02G312200.1"/>
    </source>
</evidence>
<organism evidence="2">
    <name type="scientific">Triticum aestivum</name>
    <name type="common">Wheat</name>
    <dbReference type="NCBI Taxonomy" id="4565"/>
    <lineage>
        <taxon>Eukaryota</taxon>
        <taxon>Viridiplantae</taxon>
        <taxon>Streptophyta</taxon>
        <taxon>Embryophyta</taxon>
        <taxon>Tracheophyta</taxon>
        <taxon>Spermatophyta</taxon>
        <taxon>Magnoliopsida</taxon>
        <taxon>Liliopsida</taxon>
        <taxon>Poales</taxon>
        <taxon>Poaceae</taxon>
        <taxon>BOP clade</taxon>
        <taxon>Pooideae</taxon>
        <taxon>Triticodae</taxon>
        <taxon>Triticeae</taxon>
        <taxon>Triticinae</taxon>
        <taxon>Triticum</taxon>
    </lineage>
</organism>
<dbReference type="Gramene" id="TraesWEE_scaffold_078286_01G000300.1">
    <property type="protein sequence ID" value="TraesWEE_scaffold_078286_01G000300.1"/>
    <property type="gene ID" value="TraesWEE_scaffold_078286_01G000300"/>
</dbReference>
<reference evidence="2" key="1">
    <citation type="submission" date="2018-08" db="EMBL/GenBank/DDBJ databases">
        <authorList>
            <person name="Rossello M."/>
        </authorList>
    </citation>
    <scope>NUCLEOTIDE SEQUENCE [LARGE SCALE GENOMIC DNA]</scope>
    <source>
        <strain evidence="2">cv. Chinese Spring</strain>
    </source>
</reference>
<dbReference type="Proteomes" id="UP000019116">
    <property type="component" value="Chromosome 4A"/>
</dbReference>
<evidence type="ECO:0000313" key="3">
    <source>
        <dbReference type="Proteomes" id="UP000019116"/>
    </source>
</evidence>
<proteinExistence type="predicted"/>
<dbReference type="Gramene" id="TraesCAD_scaffold_119635_01G000100.1">
    <property type="protein sequence ID" value="TraesCAD_scaffold_119635_01G000100.1"/>
    <property type="gene ID" value="TraesCAD_scaffold_119635_01G000100"/>
</dbReference>
<name>A0A3B6HZU6_WHEAT</name>